<dbReference type="PANTHER" id="PTHR42877">
    <property type="entry name" value="L-ORNITHINE N(5)-MONOOXYGENASE-RELATED"/>
    <property type="match status" value="1"/>
</dbReference>
<organism evidence="8 9">
    <name type="scientific">Seiridium cardinale</name>
    <dbReference type="NCBI Taxonomy" id="138064"/>
    <lineage>
        <taxon>Eukaryota</taxon>
        <taxon>Fungi</taxon>
        <taxon>Dikarya</taxon>
        <taxon>Ascomycota</taxon>
        <taxon>Pezizomycotina</taxon>
        <taxon>Sordariomycetes</taxon>
        <taxon>Xylariomycetidae</taxon>
        <taxon>Amphisphaeriales</taxon>
        <taxon>Sporocadaceae</taxon>
        <taxon>Seiridium</taxon>
    </lineage>
</organism>
<gene>
    <name evidence="8" type="ORF">SCAR479_04914</name>
</gene>
<accession>A0ABR2Y4P0</accession>
<feature type="region of interest" description="Disordered" evidence="6">
    <location>
        <begin position="1"/>
        <end position="20"/>
    </location>
</feature>
<evidence type="ECO:0000256" key="2">
    <source>
        <dbReference type="ARBA" id="ARBA00010139"/>
    </source>
</evidence>
<dbReference type="InterPro" id="IPR036188">
    <property type="entry name" value="FAD/NAD-bd_sf"/>
</dbReference>
<evidence type="ECO:0000256" key="1">
    <source>
        <dbReference type="ARBA" id="ARBA00004141"/>
    </source>
</evidence>
<feature type="transmembrane region" description="Helical" evidence="7">
    <location>
        <begin position="1009"/>
        <end position="1029"/>
    </location>
</feature>
<evidence type="ECO:0000256" key="6">
    <source>
        <dbReference type="SAM" id="MobiDB-lite"/>
    </source>
</evidence>
<feature type="compositionally biased region" description="Polar residues" evidence="6">
    <location>
        <begin position="1"/>
        <end position="13"/>
    </location>
</feature>
<dbReference type="InterPro" id="IPR036259">
    <property type="entry name" value="MFS_trans_sf"/>
</dbReference>
<dbReference type="SUPFAM" id="SSF103473">
    <property type="entry name" value="MFS general substrate transporter"/>
    <property type="match status" value="1"/>
</dbReference>
<feature type="transmembrane region" description="Helical" evidence="7">
    <location>
        <begin position="832"/>
        <end position="850"/>
    </location>
</feature>
<dbReference type="SUPFAM" id="SSF51905">
    <property type="entry name" value="FAD/NAD(P)-binding domain"/>
    <property type="match status" value="1"/>
</dbReference>
<keyword evidence="9" id="KW-1185">Reference proteome</keyword>
<feature type="region of interest" description="Disordered" evidence="6">
    <location>
        <begin position="30"/>
        <end position="51"/>
    </location>
</feature>
<dbReference type="Pfam" id="PF00743">
    <property type="entry name" value="FMO-like"/>
    <property type="match status" value="1"/>
</dbReference>
<dbReference type="InterPro" id="IPR011701">
    <property type="entry name" value="MFS"/>
</dbReference>
<evidence type="ECO:0000256" key="7">
    <source>
        <dbReference type="SAM" id="Phobius"/>
    </source>
</evidence>
<evidence type="ECO:0000313" key="8">
    <source>
        <dbReference type="EMBL" id="KAK9781093.1"/>
    </source>
</evidence>
<feature type="transmembrane region" description="Helical" evidence="7">
    <location>
        <begin position="1041"/>
        <end position="1059"/>
    </location>
</feature>
<feature type="transmembrane region" description="Helical" evidence="7">
    <location>
        <begin position="1139"/>
        <end position="1159"/>
    </location>
</feature>
<comment type="subcellular location">
    <subcellularLocation>
        <location evidence="1">Membrane</location>
        <topology evidence="1">Multi-pass membrane protein</topology>
    </subcellularLocation>
</comment>
<dbReference type="InterPro" id="IPR051209">
    <property type="entry name" value="FAD-bind_Monooxygenase_sf"/>
</dbReference>
<feature type="transmembrane region" description="Helical" evidence="7">
    <location>
        <begin position="896"/>
        <end position="916"/>
    </location>
</feature>
<dbReference type="PANTHER" id="PTHR42877:SF1">
    <property type="entry name" value="FAD-BINDING MONOOXYGENASE STCW"/>
    <property type="match status" value="1"/>
</dbReference>
<proteinExistence type="inferred from homology"/>
<protein>
    <submittedName>
        <fullName evidence="8">FAD-binding monooxygenase moxY</fullName>
    </submittedName>
</protein>
<sequence length="1197" mass="136317">MPHATNETTNGGTNDVAGGVMDSAINANASDADVSHSSHDSEPGSSEYTVPQELTWMDPQNRKLRVLTIGAGISGILMAYQIQKQCQNVEHVIYDKNGDIGGTWLLNRYPNAGCDVPSHAFTYQFALYPDWPRYFSYAPDIWKYLDTVCNVFDLRQYMTFNTEILGCYWQEEAGQWAVKLRQHLPGQEPREFEDHCDVLIHAAGILNNWKWPDIPGVLDKFQGRVIHTASWPNEYQKEQWANERVAVIGSGASSVQTVPGMQPHTKHLDVFVRTGIWFGVLAGNTGSQAKEYTEEEREEFRRNPEALVAHARAIENQVNGTWGAFYEGSMGQKMGSMFFRKRMTELIRDERLLKGFTPTFGFGCRRITPGDPYMEAIQQDNVDVHFTSVESCTAQGVVGADGVERQVDTIVCATGFDNTFKPRFPIVGQDGVDLREKWKVCPESYLGLAVPGMPNFMTFMGPTWPIQNGSVMAPLNSVSEYAIQIIKKMQNENLRSWTPRQDVTDAFNEHVQEWVKHTVYNDNCRSWYKNNETGRVNAIWPGSSLHYQRVVERPRYEDFDIRYFNRNPWAHLGMGWTVEDRRGPKEADLAQHLSVTNIDPTCKRSYLITAPGIVRAKMKMTTVLGKTVAGKAVTSDTGALLENIPPLGAPVEERRFWFQRKKDYNPDSIATQPSVFDDPETAARYEPSNDWENKHRFDTNARWTWREEYALVRKIDMRIFMFVCFTFMALELDRANIQQALTDNLLGDLILTTDGMLFLIKKQQKLIKSVDYNLGNTVFKLSFLCAELPSQLVSKWIGPDRWIPAQMCLWSIVAGAQFWLKGRSSFLTCRALLGVLQGGFIPDVILYLSYFYKHHELSIRLAWFWTMQSVADIISALLASGLLSMRGIHGQAGWRWMFLLEGIITFLVGVLAFLLMPAGPCQTASWFRGKEGWFSVREETIIVNRVIREDPGKSEMHNRQPITPKLLWKSLTDYDLWPLYFLGLTSQIPATPEQLYLTLSLKNLGFNTLMSNILTIPWTVLHVITLLSLNYAAEVFGEMTFTSLIGQIWVLPFLIYLNAADTANTSRWVIFAVTTLLLGYPNSHPLQVAWNSRNSNSVRSRTVSAACYNMFVQAGGGIISSNIYRADDAPLYRRGNRQLVAILGGNIGLYLVTKAYYVFRNKQRDKKWNGMTEEERLEYMATTTDEGNKRLEFRFQH</sequence>
<dbReference type="Gene3D" id="3.50.50.60">
    <property type="entry name" value="FAD/NAD(P)-binding domain"/>
    <property type="match status" value="2"/>
</dbReference>
<keyword evidence="4" id="KW-0274">FAD</keyword>
<evidence type="ECO:0000256" key="4">
    <source>
        <dbReference type="ARBA" id="ARBA00022827"/>
    </source>
</evidence>
<comment type="caution">
    <text evidence="8">The sequence shown here is derived from an EMBL/GenBank/DDBJ whole genome shotgun (WGS) entry which is preliminary data.</text>
</comment>
<keyword evidence="7" id="KW-0812">Transmembrane</keyword>
<dbReference type="EMBL" id="JARVKM010000004">
    <property type="protein sequence ID" value="KAK9781093.1"/>
    <property type="molecule type" value="Genomic_DNA"/>
</dbReference>
<evidence type="ECO:0000313" key="9">
    <source>
        <dbReference type="Proteomes" id="UP001465668"/>
    </source>
</evidence>
<keyword evidence="3" id="KW-0285">Flavoprotein</keyword>
<evidence type="ECO:0000256" key="3">
    <source>
        <dbReference type="ARBA" id="ARBA00022630"/>
    </source>
</evidence>
<dbReference type="Proteomes" id="UP001465668">
    <property type="component" value="Unassembled WGS sequence"/>
</dbReference>
<comment type="similarity">
    <text evidence="2">Belongs to the FAD-binding monooxygenase family.</text>
</comment>
<feature type="transmembrane region" description="Helical" evidence="7">
    <location>
        <begin position="1102"/>
        <end position="1119"/>
    </location>
</feature>
<dbReference type="Pfam" id="PF07690">
    <property type="entry name" value="MFS_1"/>
    <property type="match status" value="1"/>
</dbReference>
<feature type="transmembrane region" description="Helical" evidence="7">
    <location>
        <begin position="862"/>
        <end position="884"/>
    </location>
</feature>
<name>A0ABR2Y4P0_9PEZI</name>
<evidence type="ECO:0000256" key="5">
    <source>
        <dbReference type="ARBA" id="ARBA00023002"/>
    </source>
</evidence>
<keyword evidence="5" id="KW-0560">Oxidoreductase</keyword>
<reference evidence="8 9" key="1">
    <citation type="submission" date="2024-02" db="EMBL/GenBank/DDBJ databases">
        <title>First draft genome assembly of two strains of Seiridium cardinale.</title>
        <authorList>
            <person name="Emiliani G."/>
            <person name="Scali E."/>
        </authorList>
    </citation>
    <scope>NUCLEOTIDE SEQUENCE [LARGE SCALE GENOMIC DNA]</scope>
    <source>
        <strain evidence="8 9">BM-138-000479</strain>
    </source>
</reference>
<dbReference type="Gene3D" id="1.20.1250.20">
    <property type="entry name" value="MFS general substrate transporter like domains"/>
    <property type="match status" value="1"/>
</dbReference>
<keyword evidence="7" id="KW-1133">Transmembrane helix</keyword>
<dbReference type="InterPro" id="IPR020946">
    <property type="entry name" value="Flavin_mOase-like"/>
</dbReference>
<feature type="compositionally biased region" description="Basic and acidic residues" evidence="6">
    <location>
        <begin position="33"/>
        <end position="42"/>
    </location>
</feature>
<dbReference type="GO" id="GO:0004497">
    <property type="term" value="F:monooxygenase activity"/>
    <property type="evidence" value="ECO:0007669"/>
    <property type="project" value="UniProtKB-KW"/>
</dbReference>
<keyword evidence="8" id="KW-0503">Monooxygenase</keyword>
<keyword evidence="7" id="KW-0472">Membrane</keyword>